<gene>
    <name evidence="2" type="ORF">GNT65_10440</name>
</gene>
<protein>
    <submittedName>
        <fullName evidence="2">Uncharacterized protein</fullName>
    </submittedName>
</protein>
<dbReference type="AlphaFoldDB" id="A0A6L7HXS2"/>
<keyword evidence="3" id="KW-1185">Reference proteome</keyword>
<keyword evidence="1" id="KW-1133">Transmembrane helix</keyword>
<sequence length="68" mass="7350">MSVVIYILGVLMVSSVAMGNMAFRAGLGVKRWAMLGLIIGPVAYPLFSTHKRFALKRAQGKQSVAIKV</sequence>
<proteinExistence type="predicted"/>
<comment type="caution">
    <text evidence="2">The sequence shown here is derived from an EMBL/GenBank/DDBJ whole genome shotgun (WGS) entry which is preliminary data.</text>
</comment>
<evidence type="ECO:0000313" key="3">
    <source>
        <dbReference type="Proteomes" id="UP000474778"/>
    </source>
</evidence>
<evidence type="ECO:0000256" key="1">
    <source>
        <dbReference type="SAM" id="Phobius"/>
    </source>
</evidence>
<dbReference type="Proteomes" id="UP000474778">
    <property type="component" value="Unassembled WGS sequence"/>
</dbReference>
<keyword evidence="1" id="KW-0812">Transmembrane</keyword>
<evidence type="ECO:0000313" key="2">
    <source>
        <dbReference type="EMBL" id="MXR69086.1"/>
    </source>
</evidence>
<reference evidence="2 3" key="1">
    <citation type="submission" date="2019-12" db="EMBL/GenBank/DDBJ databases">
        <title>Shewanella insulae sp. nov., isolated from a tidal flat.</title>
        <authorList>
            <person name="Yoon J.-H."/>
        </authorList>
    </citation>
    <scope>NUCLEOTIDE SEQUENCE [LARGE SCALE GENOMIC DNA]</scope>
    <source>
        <strain evidence="2 3">JBTF-M18</strain>
    </source>
</reference>
<feature type="transmembrane region" description="Helical" evidence="1">
    <location>
        <begin position="29"/>
        <end position="47"/>
    </location>
</feature>
<accession>A0A6L7HXS2</accession>
<organism evidence="2 3">
    <name type="scientific">Shewanella insulae</name>
    <dbReference type="NCBI Taxonomy" id="2681496"/>
    <lineage>
        <taxon>Bacteria</taxon>
        <taxon>Pseudomonadati</taxon>
        <taxon>Pseudomonadota</taxon>
        <taxon>Gammaproteobacteria</taxon>
        <taxon>Alteromonadales</taxon>
        <taxon>Shewanellaceae</taxon>
        <taxon>Shewanella</taxon>
    </lineage>
</organism>
<dbReference type="EMBL" id="WRPA01000008">
    <property type="protein sequence ID" value="MXR69086.1"/>
    <property type="molecule type" value="Genomic_DNA"/>
</dbReference>
<keyword evidence="1" id="KW-0472">Membrane</keyword>
<name>A0A6L7HXS2_9GAMM</name>